<accession>A0A7S9LSX4</accession>
<gene>
    <name evidence="1" type="ORF">I0K15_20500</name>
</gene>
<evidence type="ECO:0000313" key="2">
    <source>
        <dbReference type="Proteomes" id="UP000594800"/>
    </source>
</evidence>
<keyword evidence="2" id="KW-1185">Reference proteome</keyword>
<reference evidence="1 2" key="1">
    <citation type="submission" date="2020-11" db="EMBL/GenBank/DDBJ databases">
        <title>Description of Pontivivens ytuae sp. nov. isolated from deep sea sediment of Mariana Trench.</title>
        <authorList>
            <person name="Wang Z."/>
            <person name="Sun Q.-L."/>
            <person name="Xu X.-D."/>
            <person name="Tang Y.-Z."/>
            <person name="Zhang J."/>
        </authorList>
    </citation>
    <scope>NUCLEOTIDE SEQUENCE [LARGE SCALE GENOMIC DNA]</scope>
    <source>
        <strain evidence="1 2">MT2928</strain>
    </source>
</reference>
<protein>
    <recommendedName>
        <fullName evidence="3">Zinc finger CHCC-type domain-containing protein</fullName>
    </recommendedName>
</protein>
<proteinExistence type="predicted"/>
<dbReference type="KEGG" id="poz:I0K15_20500"/>
<dbReference type="Proteomes" id="UP000594800">
    <property type="component" value="Chromosome"/>
</dbReference>
<sequence>MKKQERVKIVRSGTVRCRGRLTRTHAVIALRLPPGRTMACPICGQRFRRAPDWTSVSHAAWPRPE</sequence>
<dbReference type="RefSeq" id="WP_196103329.1">
    <property type="nucleotide sequence ID" value="NZ_CP064942.1"/>
</dbReference>
<dbReference type="EMBL" id="CP064942">
    <property type="protein sequence ID" value="QPH54120.1"/>
    <property type="molecule type" value="Genomic_DNA"/>
</dbReference>
<organism evidence="1 2">
    <name type="scientific">Pontivivens ytuae</name>
    <dbReference type="NCBI Taxonomy" id="2789856"/>
    <lineage>
        <taxon>Bacteria</taxon>
        <taxon>Pseudomonadati</taxon>
        <taxon>Pseudomonadota</taxon>
        <taxon>Alphaproteobacteria</taxon>
        <taxon>Rhodobacterales</taxon>
        <taxon>Paracoccaceae</taxon>
        <taxon>Pontivivens</taxon>
    </lineage>
</organism>
<evidence type="ECO:0000313" key="1">
    <source>
        <dbReference type="EMBL" id="QPH54120.1"/>
    </source>
</evidence>
<evidence type="ECO:0008006" key="3">
    <source>
        <dbReference type="Google" id="ProtNLM"/>
    </source>
</evidence>
<name>A0A7S9LSX4_9RHOB</name>
<dbReference type="AlphaFoldDB" id="A0A7S9LSX4"/>